<feature type="modified residue" description="4-aspartylphosphate" evidence="7">
    <location>
        <position position="841"/>
    </location>
</feature>
<dbReference type="GO" id="GO:0000155">
    <property type="term" value="F:phosphorelay sensor kinase activity"/>
    <property type="evidence" value="ECO:0007669"/>
    <property type="project" value="InterPro"/>
</dbReference>
<dbReference type="PROSITE" id="PS50885">
    <property type="entry name" value="HAMP"/>
    <property type="match status" value="1"/>
</dbReference>
<evidence type="ECO:0000259" key="9">
    <source>
        <dbReference type="PROSITE" id="PS50109"/>
    </source>
</evidence>
<dbReference type="SUPFAM" id="SSF55781">
    <property type="entry name" value="GAF domain-like"/>
    <property type="match status" value="1"/>
</dbReference>
<dbReference type="SMART" id="SM00448">
    <property type="entry name" value="REC"/>
    <property type="match status" value="1"/>
</dbReference>
<evidence type="ECO:0000256" key="6">
    <source>
        <dbReference type="ARBA" id="ARBA00022777"/>
    </source>
</evidence>
<dbReference type="PRINTS" id="PR00344">
    <property type="entry name" value="BCTRLSENSOR"/>
</dbReference>
<dbReference type="Gene3D" id="1.10.287.130">
    <property type="match status" value="1"/>
</dbReference>
<sequence>MQIERSFLSSRVARRVFFLFILCALLPVGALSLVSFSDVTGQLTQQAERRVRQESKVVGMAIYQRLLFLESKLLSLIVQGHPSSSPGPLGSQQEAMPNTPLFLGLAQVIKGGAVQVLFGENHVLPALSPTQWSLLRDNKTHLITANNRAGSRRVFLVRAVSSGMPEEQAVIAEINGEYIWGLVRQVALPTDLAMCVFASATEILFCSESAPAQLPGQWSRHEGNDNPSVYEWSDGQDSYIAGYWAIPLRYQFSTAPWTVLLSESRRSVLAPLASFHYRFSLVVVIALLCVALLSVNQIRKTMVPLEELGEGTRRIAKRNFATPVQVKSGDEFEELAASFNAMACRLNQQFTQLATIHEIDRSVLSVLDPSRIVNTVLARLREVSPCQGLAVLLIDPSERTRGWLYARLGPESQQTTMQGVTVTEAESRMLTAHRDGSTLVQPSGAGAFAALRGRGNESLLVLPLFRSHDLLGGIVLSYRQAPDMHEDHIMQLRQLADQVAVALSNASDLAERKRAESSLRESHTQLEAAMAELKTTQQQMVQQERLRALGQMASGIAHDFNNTLSPIMGFSELLLIAPQMASDPAQLKEYLQTINMAAKDAAKVVSRLRDFYRPRLDADLAGIVDLNSLVQQSVKLSQPKWKDQALANGVAIEIKTELEPVPSVAGHESELREVLTNLVFNAVDAMPKSGSITLRTKVDGDAVRLEVSDTGTGMTEEVRQRCLEPFFSTKGEKGSGLGLAMVYGIIRRLRGTIDITSAVGVGTTFSIRLPIQTEAETGTEHDGHNMDGVRLQVLVVDDDPLVGRVTGEYLRVAGHSVEVVGSAAEAIKRFNPERVHLVVTDHGMPHMTGRQLAGVIKKVSPDTPVLLLTGGDQIEPEDTVSQAVDAELSKPLTMGALRQALSTLRYPKSIPAESQKEIGDAA</sequence>
<keyword evidence="5" id="KW-0808">Transferase</keyword>
<dbReference type="PANTHER" id="PTHR43065:SF42">
    <property type="entry name" value="TWO-COMPONENT SENSOR PPRA"/>
    <property type="match status" value="1"/>
</dbReference>
<dbReference type="EC" id="2.7.13.3" evidence="3"/>
<dbReference type="OrthoDB" id="9784397at2"/>
<evidence type="ECO:0000256" key="3">
    <source>
        <dbReference type="ARBA" id="ARBA00012438"/>
    </source>
</evidence>
<dbReference type="eggNOG" id="COG2203">
    <property type="taxonomic scope" value="Bacteria"/>
</dbReference>
<dbReference type="CDD" id="cd06225">
    <property type="entry name" value="HAMP"/>
    <property type="match status" value="1"/>
</dbReference>
<dbReference type="Pfam" id="PF01590">
    <property type="entry name" value="GAF"/>
    <property type="match status" value="1"/>
</dbReference>
<dbReference type="InterPro" id="IPR003661">
    <property type="entry name" value="HisK_dim/P_dom"/>
</dbReference>
<keyword evidence="6" id="KW-0418">Kinase</keyword>
<dbReference type="PROSITE" id="PS50110">
    <property type="entry name" value="RESPONSE_REGULATORY"/>
    <property type="match status" value="1"/>
</dbReference>
<evidence type="ECO:0000256" key="5">
    <source>
        <dbReference type="ARBA" id="ARBA00022679"/>
    </source>
</evidence>
<dbReference type="PANTHER" id="PTHR43065">
    <property type="entry name" value="SENSOR HISTIDINE KINASE"/>
    <property type="match status" value="1"/>
</dbReference>
<dbReference type="Gene3D" id="3.30.450.40">
    <property type="match status" value="1"/>
</dbReference>
<evidence type="ECO:0000259" key="11">
    <source>
        <dbReference type="PROSITE" id="PS50885"/>
    </source>
</evidence>
<dbReference type="SMART" id="SM00387">
    <property type="entry name" value="HATPase_c"/>
    <property type="match status" value="1"/>
</dbReference>
<dbReference type="Proteomes" id="UP000001660">
    <property type="component" value="Chromosome"/>
</dbReference>
<dbReference type="SMART" id="SM00388">
    <property type="entry name" value="HisKA"/>
    <property type="match status" value="1"/>
</dbReference>
<dbReference type="eggNOG" id="COG4191">
    <property type="taxonomic scope" value="Bacteria"/>
</dbReference>
<name>D8PB46_9BACT</name>
<evidence type="ECO:0000259" key="10">
    <source>
        <dbReference type="PROSITE" id="PS50110"/>
    </source>
</evidence>
<evidence type="ECO:0000256" key="2">
    <source>
        <dbReference type="ARBA" id="ARBA00004370"/>
    </source>
</evidence>
<dbReference type="SMART" id="SM00304">
    <property type="entry name" value="HAMP"/>
    <property type="match status" value="1"/>
</dbReference>
<reference evidence="12 13" key="1">
    <citation type="journal article" date="2010" name="Proc. Natl. Acad. Sci. U.S.A.">
        <title>A Nitrospira metagenome illuminates the physiology and evolution of globally important nitrite-oxidizing bacteria.</title>
        <authorList>
            <person name="Lucker S."/>
            <person name="Wagner M."/>
            <person name="Maixner F."/>
            <person name="Pelletier E."/>
            <person name="Koch H."/>
            <person name="Vacherie B."/>
            <person name="Rattei T."/>
            <person name="Sinninghe Damste J."/>
            <person name="Spieck E."/>
            <person name="Le Paslier D."/>
            <person name="Daims H."/>
        </authorList>
    </citation>
    <scope>NUCLEOTIDE SEQUENCE [LARGE SCALE GENOMIC DNA]</scope>
</reference>
<dbReference type="SUPFAM" id="SSF158472">
    <property type="entry name" value="HAMP domain-like"/>
    <property type="match status" value="1"/>
</dbReference>
<accession>D8PB46</accession>
<evidence type="ECO:0000256" key="4">
    <source>
        <dbReference type="ARBA" id="ARBA00022553"/>
    </source>
</evidence>
<dbReference type="InterPro" id="IPR003594">
    <property type="entry name" value="HATPase_dom"/>
</dbReference>
<evidence type="ECO:0000313" key="12">
    <source>
        <dbReference type="EMBL" id="CBK40455.1"/>
    </source>
</evidence>
<dbReference type="Pfam" id="PF00512">
    <property type="entry name" value="HisKA"/>
    <property type="match status" value="1"/>
</dbReference>
<dbReference type="CDD" id="cd00156">
    <property type="entry name" value="REC"/>
    <property type="match status" value="1"/>
</dbReference>
<feature type="coiled-coil region" evidence="8">
    <location>
        <begin position="512"/>
        <end position="546"/>
    </location>
</feature>
<dbReference type="Gene3D" id="6.10.340.10">
    <property type="match status" value="1"/>
</dbReference>
<feature type="domain" description="Histidine kinase" evidence="9">
    <location>
        <begin position="555"/>
        <end position="773"/>
    </location>
</feature>
<dbReference type="InterPro" id="IPR003660">
    <property type="entry name" value="HAMP_dom"/>
</dbReference>
<dbReference type="CDD" id="cd00082">
    <property type="entry name" value="HisKA"/>
    <property type="match status" value="1"/>
</dbReference>
<dbReference type="PROSITE" id="PS50109">
    <property type="entry name" value="HIS_KIN"/>
    <property type="match status" value="1"/>
</dbReference>
<dbReference type="Pfam" id="PF02518">
    <property type="entry name" value="HATPase_c"/>
    <property type="match status" value="1"/>
</dbReference>
<dbReference type="eggNOG" id="COG0784">
    <property type="taxonomic scope" value="Bacteria"/>
</dbReference>
<dbReference type="InterPro" id="IPR005467">
    <property type="entry name" value="His_kinase_dom"/>
</dbReference>
<dbReference type="HOGENOM" id="CLU_316356_0_0_0"/>
<evidence type="ECO:0000256" key="1">
    <source>
        <dbReference type="ARBA" id="ARBA00000085"/>
    </source>
</evidence>
<evidence type="ECO:0000256" key="7">
    <source>
        <dbReference type="PROSITE-ProRule" id="PRU00169"/>
    </source>
</evidence>
<evidence type="ECO:0000256" key="8">
    <source>
        <dbReference type="SAM" id="Coils"/>
    </source>
</evidence>
<dbReference type="KEGG" id="nde:NIDE0686"/>
<dbReference type="Gene3D" id="3.30.565.10">
    <property type="entry name" value="Histidine kinase-like ATPase, C-terminal domain"/>
    <property type="match status" value="1"/>
</dbReference>
<dbReference type="Gene3D" id="3.40.50.2300">
    <property type="match status" value="1"/>
</dbReference>
<keyword evidence="8" id="KW-0175">Coiled coil</keyword>
<dbReference type="InterPro" id="IPR004358">
    <property type="entry name" value="Sig_transdc_His_kin-like_C"/>
</dbReference>
<keyword evidence="4 7" id="KW-0597">Phosphoprotein</keyword>
<comment type="subcellular location">
    <subcellularLocation>
        <location evidence="2">Membrane</location>
    </subcellularLocation>
</comment>
<dbReference type="InterPro" id="IPR036890">
    <property type="entry name" value="HATPase_C_sf"/>
</dbReference>
<dbReference type="GO" id="GO:0016020">
    <property type="term" value="C:membrane"/>
    <property type="evidence" value="ECO:0007669"/>
    <property type="project" value="UniProtKB-SubCell"/>
</dbReference>
<dbReference type="InterPro" id="IPR001789">
    <property type="entry name" value="Sig_transdc_resp-reg_receiver"/>
</dbReference>
<protein>
    <recommendedName>
        <fullName evidence="3">histidine kinase</fullName>
        <ecNumber evidence="3">2.7.13.3</ecNumber>
    </recommendedName>
</protein>
<dbReference type="Pfam" id="PF00072">
    <property type="entry name" value="Response_reg"/>
    <property type="match status" value="1"/>
</dbReference>
<dbReference type="SMART" id="SM00065">
    <property type="entry name" value="GAF"/>
    <property type="match status" value="1"/>
</dbReference>
<dbReference type="InterPro" id="IPR003018">
    <property type="entry name" value="GAF"/>
</dbReference>
<dbReference type="SUPFAM" id="SSF55874">
    <property type="entry name" value="ATPase domain of HSP90 chaperone/DNA topoisomerase II/histidine kinase"/>
    <property type="match status" value="1"/>
</dbReference>
<dbReference type="SUPFAM" id="SSF52172">
    <property type="entry name" value="CheY-like"/>
    <property type="match status" value="1"/>
</dbReference>
<dbReference type="EMBL" id="FP929003">
    <property type="protein sequence ID" value="CBK40455.1"/>
    <property type="molecule type" value="Genomic_DNA"/>
</dbReference>
<dbReference type="InterPro" id="IPR036097">
    <property type="entry name" value="HisK_dim/P_sf"/>
</dbReference>
<dbReference type="Pfam" id="PF00672">
    <property type="entry name" value="HAMP"/>
    <property type="match status" value="1"/>
</dbReference>
<dbReference type="InterPro" id="IPR011006">
    <property type="entry name" value="CheY-like_superfamily"/>
</dbReference>
<gene>
    <name evidence="12" type="ORF">NIDE0686</name>
</gene>
<comment type="catalytic activity">
    <reaction evidence="1">
        <text>ATP + protein L-histidine = ADP + protein N-phospho-L-histidine.</text>
        <dbReference type="EC" id="2.7.13.3"/>
    </reaction>
</comment>
<feature type="domain" description="HAMP" evidence="11">
    <location>
        <begin position="299"/>
        <end position="351"/>
    </location>
</feature>
<dbReference type="SUPFAM" id="SSF47384">
    <property type="entry name" value="Homodimeric domain of signal transducing histidine kinase"/>
    <property type="match status" value="1"/>
</dbReference>
<evidence type="ECO:0000313" key="13">
    <source>
        <dbReference type="Proteomes" id="UP000001660"/>
    </source>
</evidence>
<dbReference type="STRING" id="330214.NIDE0686"/>
<dbReference type="AlphaFoldDB" id="D8PB46"/>
<organism evidence="12 13">
    <name type="scientific">Nitrospira defluvii</name>
    <dbReference type="NCBI Taxonomy" id="330214"/>
    <lineage>
        <taxon>Bacteria</taxon>
        <taxon>Pseudomonadati</taxon>
        <taxon>Nitrospirota</taxon>
        <taxon>Nitrospiria</taxon>
        <taxon>Nitrospirales</taxon>
        <taxon>Nitrospiraceae</taxon>
        <taxon>Nitrospira</taxon>
    </lineage>
</organism>
<proteinExistence type="predicted"/>
<feature type="domain" description="Response regulatory" evidence="10">
    <location>
        <begin position="792"/>
        <end position="905"/>
    </location>
</feature>
<dbReference type="InterPro" id="IPR029016">
    <property type="entry name" value="GAF-like_dom_sf"/>
</dbReference>
<keyword evidence="13" id="KW-1185">Reference proteome</keyword>